<dbReference type="RefSeq" id="WP_106454033.1">
    <property type="nucleotide sequence ID" value="NZ_PXYH01000017.1"/>
</dbReference>
<dbReference type="InterPro" id="IPR001509">
    <property type="entry name" value="Epimerase_deHydtase"/>
</dbReference>
<dbReference type="PANTHER" id="PTHR43245">
    <property type="entry name" value="BIFUNCTIONAL POLYMYXIN RESISTANCE PROTEIN ARNA"/>
    <property type="match status" value="1"/>
</dbReference>
<dbReference type="CDD" id="cd05232">
    <property type="entry name" value="UDP_G4E_4_SDR_e"/>
    <property type="match status" value="1"/>
</dbReference>
<dbReference type="Proteomes" id="UP000242181">
    <property type="component" value="Unassembled WGS sequence"/>
</dbReference>
<evidence type="ECO:0000313" key="2">
    <source>
        <dbReference type="EMBL" id="PSJ40083.1"/>
    </source>
</evidence>
<gene>
    <name evidence="2" type="ORF">C7I36_12515</name>
</gene>
<evidence type="ECO:0000313" key="3">
    <source>
        <dbReference type="Proteomes" id="UP000242181"/>
    </source>
</evidence>
<comment type="caution">
    <text evidence="2">The sequence shown here is derived from an EMBL/GenBank/DDBJ whole genome shotgun (WGS) entry which is preliminary data.</text>
</comment>
<dbReference type="OrthoDB" id="9801056at2"/>
<dbReference type="SUPFAM" id="SSF51735">
    <property type="entry name" value="NAD(P)-binding Rossmann-fold domains"/>
    <property type="match status" value="1"/>
</dbReference>
<dbReference type="PANTHER" id="PTHR43245:SF58">
    <property type="entry name" value="BLL5923 PROTEIN"/>
    <property type="match status" value="1"/>
</dbReference>
<dbReference type="Pfam" id="PF01370">
    <property type="entry name" value="Epimerase"/>
    <property type="match status" value="1"/>
</dbReference>
<protein>
    <submittedName>
        <fullName evidence="2">Nucleoside-diphosphate sugar epimerase</fullName>
    </submittedName>
</protein>
<proteinExistence type="predicted"/>
<reference evidence="2 3" key="1">
    <citation type="submission" date="2018-03" db="EMBL/GenBank/DDBJ databases">
        <title>The draft genome of Zobellella taiwanensis JCM 13381.</title>
        <authorList>
            <person name="Liu L."/>
            <person name="Li L."/>
            <person name="Wang T."/>
            <person name="Zhang X."/>
            <person name="Liang L."/>
        </authorList>
    </citation>
    <scope>NUCLEOTIDE SEQUENCE [LARGE SCALE GENOMIC DNA]</scope>
    <source>
        <strain evidence="2 3">JCM 13381</strain>
    </source>
</reference>
<organism evidence="2 3">
    <name type="scientific">Zobellella taiwanensis</name>
    <dbReference type="NCBI Taxonomy" id="347535"/>
    <lineage>
        <taxon>Bacteria</taxon>
        <taxon>Pseudomonadati</taxon>
        <taxon>Pseudomonadota</taxon>
        <taxon>Gammaproteobacteria</taxon>
        <taxon>Aeromonadales</taxon>
        <taxon>Aeromonadaceae</taxon>
        <taxon>Zobellella</taxon>
    </lineage>
</organism>
<keyword evidence="3" id="KW-1185">Reference proteome</keyword>
<sequence length="314" mass="33434">MNLLLTGATGFLGGRLAEVLQSSQDINLTAAVRRHAEVWAACIVEVQGLDANTDWTAALAEQQVVIHAAARAHIMKDELANPLAEYRKVNVDGTLNLARQAAAAGVKRFIFISSIKVNGEQTPLGKPFTAEDAPAPEDAYGISKLEAEQGLQQLAAETGMEVVIIRPPLVYGPNVKGNFASMIKLVQKGLPLPLGAVHNHRSLVALDNLVDLIITCIDHPSAANQVFLAGDGEDLSTTELLRGVARAMGKPARLIPVPAGLLQLGATMLGKKAMAQRLLGSLQVDISKARNLLGWTPPLTVEQGLKRCFETKKG</sequence>
<name>A0A2P7QQ36_9GAMM</name>
<dbReference type="EMBL" id="PXYH01000017">
    <property type="protein sequence ID" value="PSJ40083.1"/>
    <property type="molecule type" value="Genomic_DNA"/>
</dbReference>
<dbReference type="InterPro" id="IPR036291">
    <property type="entry name" value="NAD(P)-bd_dom_sf"/>
</dbReference>
<dbReference type="Gene3D" id="3.40.50.720">
    <property type="entry name" value="NAD(P)-binding Rossmann-like Domain"/>
    <property type="match status" value="1"/>
</dbReference>
<dbReference type="AlphaFoldDB" id="A0A2P7QQ36"/>
<dbReference type="InterPro" id="IPR050177">
    <property type="entry name" value="Lipid_A_modif_metabolic_enz"/>
</dbReference>
<accession>A0A2P7QQ36</accession>
<feature type="domain" description="NAD-dependent epimerase/dehydratase" evidence="1">
    <location>
        <begin position="4"/>
        <end position="226"/>
    </location>
</feature>
<evidence type="ECO:0000259" key="1">
    <source>
        <dbReference type="Pfam" id="PF01370"/>
    </source>
</evidence>